<protein>
    <submittedName>
        <fullName evidence="1">Uncharacterized protein</fullName>
    </submittedName>
</protein>
<organism evidence="1 2">
    <name type="scientific">Dendrothele bispora (strain CBS 962.96)</name>
    <dbReference type="NCBI Taxonomy" id="1314807"/>
    <lineage>
        <taxon>Eukaryota</taxon>
        <taxon>Fungi</taxon>
        <taxon>Dikarya</taxon>
        <taxon>Basidiomycota</taxon>
        <taxon>Agaricomycotina</taxon>
        <taxon>Agaricomycetes</taxon>
        <taxon>Agaricomycetidae</taxon>
        <taxon>Agaricales</taxon>
        <taxon>Agaricales incertae sedis</taxon>
        <taxon>Dendrothele</taxon>
    </lineage>
</organism>
<evidence type="ECO:0000313" key="2">
    <source>
        <dbReference type="Proteomes" id="UP000297245"/>
    </source>
</evidence>
<name>A0A4S8KT66_DENBC</name>
<accession>A0A4S8KT66</accession>
<dbReference type="EMBL" id="ML180091">
    <property type="protein sequence ID" value="THU79027.1"/>
    <property type="molecule type" value="Genomic_DNA"/>
</dbReference>
<proteinExistence type="predicted"/>
<sequence length="52" mass="6233">MSKKQLWFPLQCLVPKAIYISNSEYRQCVLVPVETSMGYHYIYWVSRCMRVS</sequence>
<reference evidence="1 2" key="1">
    <citation type="journal article" date="2019" name="Nat. Ecol. Evol.">
        <title>Megaphylogeny resolves global patterns of mushroom evolution.</title>
        <authorList>
            <person name="Varga T."/>
            <person name="Krizsan K."/>
            <person name="Foldi C."/>
            <person name="Dima B."/>
            <person name="Sanchez-Garcia M."/>
            <person name="Sanchez-Ramirez S."/>
            <person name="Szollosi G.J."/>
            <person name="Szarkandi J.G."/>
            <person name="Papp V."/>
            <person name="Albert L."/>
            <person name="Andreopoulos W."/>
            <person name="Angelini C."/>
            <person name="Antonin V."/>
            <person name="Barry K.W."/>
            <person name="Bougher N.L."/>
            <person name="Buchanan P."/>
            <person name="Buyck B."/>
            <person name="Bense V."/>
            <person name="Catcheside P."/>
            <person name="Chovatia M."/>
            <person name="Cooper J."/>
            <person name="Damon W."/>
            <person name="Desjardin D."/>
            <person name="Finy P."/>
            <person name="Geml J."/>
            <person name="Haridas S."/>
            <person name="Hughes K."/>
            <person name="Justo A."/>
            <person name="Karasinski D."/>
            <person name="Kautmanova I."/>
            <person name="Kiss B."/>
            <person name="Kocsube S."/>
            <person name="Kotiranta H."/>
            <person name="LaButti K.M."/>
            <person name="Lechner B.E."/>
            <person name="Liimatainen K."/>
            <person name="Lipzen A."/>
            <person name="Lukacs Z."/>
            <person name="Mihaltcheva S."/>
            <person name="Morgado L.N."/>
            <person name="Niskanen T."/>
            <person name="Noordeloos M.E."/>
            <person name="Ohm R.A."/>
            <person name="Ortiz-Santana B."/>
            <person name="Ovrebo C."/>
            <person name="Racz N."/>
            <person name="Riley R."/>
            <person name="Savchenko A."/>
            <person name="Shiryaev A."/>
            <person name="Soop K."/>
            <person name="Spirin V."/>
            <person name="Szebenyi C."/>
            <person name="Tomsovsky M."/>
            <person name="Tulloss R.E."/>
            <person name="Uehling J."/>
            <person name="Grigoriev I.V."/>
            <person name="Vagvolgyi C."/>
            <person name="Papp T."/>
            <person name="Martin F.M."/>
            <person name="Miettinen O."/>
            <person name="Hibbett D.S."/>
            <person name="Nagy L.G."/>
        </authorList>
    </citation>
    <scope>NUCLEOTIDE SEQUENCE [LARGE SCALE GENOMIC DNA]</scope>
    <source>
        <strain evidence="1 2">CBS 962.96</strain>
    </source>
</reference>
<evidence type="ECO:0000313" key="1">
    <source>
        <dbReference type="EMBL" id="THU79027.1"/>
    </source>
</evidence>
<dbReference type="Proteomes" id="UP000297245">
    <property type="component" value="Unassembled WGS sequence"/>
</dbReference>
<gene>
    <name evidence="1" type="ORF">K435DRAFT_785989</name>
</gene>
<keyword evidence="2" id="KW-1185">Reference proteome</keyword>
<dbReference type="AlphaFoldDB" id="A0A4S8KT66"/>